<gene>
    <name evidence="11" type="ORF">TRIADDRAFT_51683</name>
</gene>
<evidence type="ECO:0000256" key="6">
    <source>
        <dbReference type="ARBA" id="ARBA00022827"/>
    </source>
</evidence>
<organism evidence="11 12">
    <name type="scientific">Trichoplax adhaerens</name>
    <name type="common">Trichoplax reptans</name>
    <dbReference type="NCBI Taxonomy" id="10228"/>
    <lineage>
        <taxon>Eukaryota</taxon>
        <taxon>Metazoa</taxon>
        <taxon>Placozoa</taxon>
        <taxon>Uniplacotomia</taxon>
        <taxon>Trichoplacea</taxon>
        <taxon>Trichoplacidae</taxon>
        <taxon>Trichoplax</taxon>
    </lineage>
</organism>
<dbReference type="InterPro" id="IPR002937">
    <property type="entry name" value="Amino_oxidase"/>
</dbReference>
<keyword evidence="9" id="KW-0812">Transmembrane</keyword>
<dbReference type="GO" id="GO:0008131">
    <property type="term" value="F:primary methylamine oxidase activity"/>
    <property type="evidence" value="ECO:0007669"/>
    <property type="project" value="UniProtKB-ARBA"/>
</dbReference>
<feature type="binding site" evidence="8">
    <location>
        <position position="20"/>
    </location>
    <ligand>
        <name>FAD</name>
        <dbReference type="ChEBI" id="CHEBI:57692"/>
    </ligand>
</feature>
<evidence type="ECO:0000256" key="4">
    <source>
        <dbReference type="ARBA" id="ARBA00022490"/>
    </source>
</evidence>
<reference evidence="11 12" key="1">
    <citation type="journal article" date="2008" name="Nature">
        <title>The Trichoplax genome and the nature of placozoans.</title>
        <authorList>
            <person name="Srivastava M."/>
            <person name="Begovic E."/>
            <person name="Chapman J."/>
            <person name="Putnam N.H."/>
            <person name="Hellsten U."/>
            <person name="Kawashima T."/>
            <person name="Kuo A."/>
            <person name="Mitros T."/>
            <person name="Salamov A."/>
            <person name="Carpenter M.L."/>
            <person name="Signorovitch A.Y."/>
            <person name="Moreno M.A."/>
            <person name="Kamm K."/>
            <person name="Grimwood J."/>
            <person name="Schmutz J."/>
            <person name="Shapiro H."/>
            <person name="Grigoriev I.V."/>
            <person name="Buss L.W."/>
            <person name="Schierwater B."/>
            <person name="Dellaporta S.L."/>
            <person name="Rokhsar D.S."/>
        </authorList>
    </citation>
    <scope>NUCLEOTIDE SEQUENCE [LARGE SCALE GENOMIC DNA]</scope>
    <source>
        <strain evidence="11 12">Grell-BS-1999</strain>
    </source>
</reference>
<dbReference type="OMA" id="ANIAVKM"/>
<dbReference type="HOGENOM" id="CLU_004498_2_3_1"/>
<dbReference type="GeneID" id="6749018"/>
<keyword evidence="5 9" id="KW-0285">Flavoprotein</keyword>
<dbReference type="SUPFAM" id="SSF51905">
    <property type="entry name" value="FAD/NAD(P)-binding domain"/>
    <property type="match status" value="1"/>
</dbReference>
<evidence type="ECO:0000313" key="11">
    <source>
        <dbReference type="EMBL" id="EDV29404.1"/>
    </source>
</evidence>
<evidence type="ECO:0000313" key="12">
    <source>
        <dbReference type="Proteomes" id="UP000009022"/>
    </source>
</evidence>
<dbReference type="EMBL" id="DS985241">
    <property type="protein sequence ID" value="EDV29404.1"/>
    <property type="molecule type" value="Genomic_DNA"/>
</dbReference>
<dbReference type="EC" id="1.4.3.-" evidence="9"/>
<dbReference type="Pfam" id="PF01593">
    <property type="entry name" value="Amino_oxidase"/>
    <property type="match status" value="1"/>
</dbReference>
<dbReference type="PANTHER" id="PTHR10742:SF405">
    <property type="entry name" value="PEROXISOMAL N(1)-ACETYL-SPERMINE_SPERMIDINE OXIDASE"/>
    <property type="match status" value="1"/>
</dbReference>
<dbReference type="InterPro" id="IPR050281">
    <property type="entry name" value="Flavin_monoamine_oxidase"/>
</dbReference>
<feature type="domain" description="Amine oxidase" evidence="10">
    <location>
        <begin position="19"/>
        <end position="494"/>
    </location>
</feature>
<evidence type="ECO:0000256" key="1">
    <source>
        <dbReference type="ARBA" id="ARBA00001974"/>
    </source>
</evidence>
<evidence type="ECO:0000256" key="7">
    <source>
        <dbReference type="ARBA" id="ARBA00023002"/>
    </source>
</evidence>
<keyword evidence="6 9" id="KW-0274">FAD</keyword>
<dbReference type="eggNOG" id="KOG0685">
    <property type="taxonomic scope" value="Eukaryota"/>
</dbReference>
<dbReference type="GO" id="GO:0046592">
    <property type="term" value="F:polyamine oxidase activity"/>
    <property type="evidence" value="ECO:0000318"/>
    <property type="project" value="GO_Central"/>
</dbReference>
<dbReference type="STRING" id="10228.B3RKH5"/>
<comment type="similarity">
    <text evidence="3 9">Belongs to the flavin monoamine oxidase family.</text>
</comment>
<evidence type="ECO:0000259" key="10">
    <source>
        <dbReference type="Pfam" id="PF01593"/>
    </source>
</evidence>
<feature type="binding site" evidence="8">
    <location>
        <position position="236"/>
    </location>
    <ligand>
        <name>FAD</name>
        <dbReference type="ChEBI" id="CHEBI:57692"/>
    </ligand>
</feature>
<dbReference type="KEGG" id="tad:TRIADDRAFT_51683"/>
<feature type="binding site" evidence="8">
    <location>
        <begin position="40"/>
        <end position="41"/>
    </location>
    <ligand>
        <name>FAD</name>
        <dbReference type="ChEBI" id="CHEBI:57692"/>
    </ligand>
</feature>
<dbReference type="AlphaFoldDB" id="B3RKH5"/>
<dbReference type="Gene3D" id="3.50.50.60">
    <property type="entry name" value="FAD/NAD(P)-binding domain"/>
    <property type="match status" value="1"/>
</dbReference>
<keyword evidence="12" id="KW-1185">Reference proteome</keyword>
<dbReference type="PhylomeDB" id="B3RKH5"/>
<comment type="subcellular location">
    <subcellularLocation>
        <location evidence="2">Cytoplasm</location>
    </subcellularLocation>
</comment>
<proteinExistence type="inferred from homology"/>
<dbReference type="FunCoup" id="B3RKH5">
    <property type="interactions" value="808"/>
</dbReference>
<name>B3RKH5_TRIAD</name>
<evidence type="ECO:0000256" key="2">
    <source>
        <dbReference type="ARBA" id="ARBA00004496"/>
    </source>
</evidence>
<sequence>MATTSWNRPLKVVIIGAGVSGLAIAELLSQYPCFKVLLLEASQRIGGRVNTKHIDKDSTFLELGASYIHGSPENPIYEIAHANKIPITRSILDFSALRYGIESNQNIDETIRNNASHSYYSTIEMCKSFATAPAAQLPEGINSVGTFLRNSLRRRILDVHAKDRSAFASIFHCFELIECAISGCNSLHDLHLKDFGEYHELDGHNWEFTSGYDNVIQHLINNLKKINVTVQTNTIVELVDYNDSSSYNRNDPNDSKSQTNHVYPINVICKDGKSYTADHVVCTVSLGVLKEMAETLFNPTLPQPKLQAINRLGFGTVNKVFLFYREPFWSGHQFRLVFVWNDQEYKSPSDRCLLSNDDAWLRNVSAVSTCQSCKNALVFWIAGSPAIEIEKFSNEQISLSLTKLLKMYMDNPLIQPPYNIIKSCWHSNPHTRGSYSYVSTAASGEDFKIIEDPILDKENKSPLIMFAGEATHRQHYSTVHGAYLSGRREAMRLLGVYGLT</sequence>
<dbReference type="InterPro" id="IPR036188">
    <property type="entry name" value="FAD/NAD-bd_sf"/>
</dbReference>
<evidence type="ECO:0000256" key="9">
    <source>
        <dbReference type="RuleBase" id="RU362067"/>
    </source>
</evidence>
<keyword evidence="4" id="KW-0963">Cytoplasm</keyword>
<keyword evidence="9" id="KW-1133">Transmembrane helix</keyword>
<evidence type="ECO:0000256" key="5">
    <source>
        <dbReference type="ARBA" id="ARBA00022630"/>
    </source>
</evidence>
<keyword evidence="7 9" id="KW-0560">Oxidoreductase</keyword>
<dbReference type="Gene3D" id="3.90.660.10">
    <property type="match status" value="1"/>
</dbReference>
<dbReference type="PANTHER" id="PTHR10742">
    <property type="entry name" value="FLAVIN MONOAMINE OXIDASE"/>
    <property type="match status" value="1"/>
</dbReference>
<accession>B3RKH5</accession>
<keyword evidence="9" id="KW-0472">Membrane</keyword>
<evidence type="ECO:0000256" key="8">
    <source>
        <dbReference type="PIRSR" id="PIRSR601613-1"/>
    </source>
</evidence>
<dbReference type="CTD" id="6749018"/>
<dbReference type="PRINTS" id="PR00757">
    <property type="entry name" value="AMINEOXDASEF"/>
</dbReference>
<feature type="transmembrane region" description="Helical" evidence="9">
    <location>
        <begin position="12"/>
        <end position="31"/>
    </location>
</feature>
<dbReference type="RefSeq" id="XP_002108606.1">
    <property type="nucleotide sequence ID" value="XM_002108570.1"/>
</dbReference>
<dbReference type="Proteomes" id="UP000009022">
    <property type="component" value="Unassembled WGS sequence"/>
</dbReference>
<dbReference type="InParanoid" id="B3RKH5"/>
<dbReference type="OrthoDB" id="5046242at2759"/>
<comment type="cofactor">
    <cofactor evidence="1 9">
        <name>FAD</name>
        <dbReference type="ChEBI" id="CHEBI:57692"/>
    </cofactor>
</comment>
<evidence type="ECO:0000256" key="3">
    <source>
        <dbReference type="ARBA" id="ARBA00005995"/>
    </source>
</evidence>
<dbReference type="InterPro" id="IPR001613">
    <property type="entry name" value="Flavin_amine_oxidase"/>
</dbReference>
<dbReference type="SUPFAM" id="SSF54373">
    <property type="entry name" value="FAD-linked reductases, C-terminal domain"/>
    <property type="match status" value="1"/>
</dbReference>
<dbReference type="GO" id="GO:0005737">
    <property type="term" value="C:cytoplasm"/>
    <property type="evidence" value="ECO:0000318"/>
    <property type="project" value="GO_Central"/>
</dbReference>
<protein>
    <recommendedName>
        <fullName evidence="9">Amine oxidase</fullName>
        <ecNumber evidence="9">1.4.3.-</ecNumber>
    </recommendedName>
</protein>